<protein>
    <submittedName>
        <fullName evidence="1">Uncharacterized protein</fullName>
    </submittedName>
</protein>
<dbReference type="AlphaFoldDB" id="A0AAC9UQY2"/>
<organism evidence="1 2">
    <name type="scientific">Latilactobacillus curvatus</name>
    <name type="common">Lactobacillus curvatus</name>
    <dbReference type="NCBI Taxonomy" id="28038"/>
    <lineage>
        <taxon>Bacteria</taxon>
        <taxon>Bacillati</taxon>
        <taxon>Bacillota</taxon>
        <taxon>Bacilli</taxon>
        <taxon>Lactobacillales</taxon>
        <taxon>Lactobacillaceae</taxon>
        <taxon>Latilactobacillus</taxon>
    </lineage>
</organism>
<dbReference type="RefSeq" id="WP_089556520.1">
    <property type="nucleotide sequence ID" value="NZ_CP022474.1"/>
</dbReference>
<proteinExistence type="predicted"/>
<reference evidence="1 2" key="1">
    <citation type="submission" date="2017-07" db="EMBL/GenBank/DDBJ databases">
        <title>Lactobacillus curvatus MRS6 whole genome.</title>
        <authorList>
            <person name="Jans C."/>
            <person name="Lagler S."/>
            <person name="Lacroix C."/>
            <person name="Meile L."/>
            <person name="Stevens M.J.A."/>
        </authorList>
    </citation>
    <scope>NUCLEOTIDE SEQUENCE [LARGE SCALE GENOMIC DNA]</scope>
    <source>
        <strain evidence="1 2">MRS6</strain>
    </source>
</reference>
<evidence type="ECO:0000313" key="2">
    <source>
        <dbReference type="Proteomes" id="UP000199749"/>
    </source>
</evidence>
<evidence type="ECO:0000313" key="1">
    <source>
        <dbReference type="EMBL" id="ASN59810.1"/>
    </source>
</evidence>
<sequence>MRIKLTLDEKYRALVESIVYLNQPCVETLIDNNNVLLGELAGEWFDARKSYKALVKVVERIHSADEIEWIESKYNWRLKSEKFESRNVGTTIGANAIMIAFYINPYDVDVMTESEFKKLLEGTGLPFEAFERVEIDD</sequence>
<gene>
    <name evidence="1" type="ORF">CG419_03855</name>
</gene>
<dbReference type="EMBL" id="CP022474">
    <property type="protein sequence ID" value="ASN59810.1"/>
    <property type="molecule type" value="Genomic_DNA"/>
</dbReference>
<dbReference type="Proteomes" id="UP000199749">
    <property type="component" value="Chromosome"/>
</dbReference>
<name>A0AAC9UQY2_LATCU</name>
<accession>A0AAC9UQY2</accession>